<name>A0A6A1WHW1_9ROSI</name>
<comment type="caution">
    <text evidence="9">The sequence shown here is derived from an EMBL/GenBank/DDBJ whole genome shotgun (WGS) entry which is preliminary data.</text>
</comment>
<dbReference type="GO" id="GO:0046872">
    <property type="term" value="F:metal ion binding"/>
    <property type="evidence" value="ECO:0007669"/>
    <property type="project" value="UniProtKB-KW"/>
</dbReference>
<dbReference type="OrthoDB" id="1933492at2759"/>
<feature type="compositionally biased region" description="Pro residues" evidence="6">
    <location>
        <begin position="133"/>
        <end position="152"/>
    </location>
</feature>
<keyword evidence="4" id="KW-0186">Copper</keyword>
<feature type="domain" description="Phytocyanin" evidence="8">
    <location>
        <begin position="29"/>
        <end position="130"/>
    </location>
</feature>
<evidence type="ECO:0000313" key="10">
    <source>
        <dbReference type="Proteomes" id="UP000516437"/>
    </source>
</evidence>
<feature type="chain" id="PRO_5025568493" evidence="7">
    <location>
        <begin position="29"/>
        <end position="262"/>
    </location>
</feature>
<reference evidence="9 10" key="1">
    <citation type="journal article" date="2019" name="Plant Biotechnol. J.">
        <title>The red bayberry genome and genetic basis of sex determination.</title>
        <authorList>
            <person name="Jia H.M."/>
            <person name="Jia H.J."/>
            <person name="Cai Q.L."/>
            <person name="Wang Y."/>
            <person name="Zhao H.B."/>
            <person name="Yang W.F."/>
            <person name="Wang G.Y."/>
            <person name="Li Y.H."/>
            <person name="Zhan D.L."/>
            <person name="Shen Y.T."/>
            <person name="Niu Q.F."/>
            <person name="Chang L."/>
            <person name="Qiu J."/>
            <person name="Zhao L."/>
            <person name="Xie H.B."/>
            <person name="Fu W.Y."/>
            <person name="Jin J."/>
            <person name="Li X.W."/>
            <person name="Jiao Y."/>
            <person name="Zhou C.C."/>
            <person name="Tu T."/>
            <person name="Chai C.Y."/>
            <person name="Gao J.L."/>
            <person name="Fan L.J."/>
            <person name="van de Weg E."/>
            <person name="Wang J.Y."/>
            <person name="Gao Z.S."/>
        </authorList>
    </citation>
    <scope>NUCLEOTIDE SEQUENCE [LARGE SCALE GENOMIC DNA]</scope>
    <source>
        <tissue evidence="9">Leaves</tissue>
    </source>
</reference>
<proteinExistence type="predicted"/>
<dbReference type="GO" id="GO:0009055">
    <property type="term" value="F:electron transfer activity"/>
    <property type="evidence" value="ECO:0007669"/>
    <property type="project" value="InterPro"/>
</dbReference>
<dbReference type="Proteomes" id="UP000516437">
    <property type="component" value="Chromosome 1"/>
</dbReference>
<evidence type="ECO:0000256" key="7">
    <source>
        <dbReference type="SAM" id="SignalP"/>
    </source>
</evidence>
<keyword evidence="5" id="KW-0325">Glycoprotein</keyword>
<dbReference type="SUPFAM" id="SSF49503">
    <property type="entry name" value="Cupredoxins"/>
    <property type="match status" value="1"/>
</dbReference>
<keyword evidence="7" id="KW-0732">Signal</keyword>
<organism evidence="9 10">
    <name type="scientific">Morella rubra</name>
    <name type="common">Chinese bayberry</name>
    <dbReference type="NCBI Taxonomy" id="262757"/>
    <lineage>
        <taxon>Eukaryota</taxon>
        <taxon>Viridiplantae</taxon>
        <taxon>Streptophyta</taxon>
        <taxon>Embryophyta</taxon>
        <taxon>Tracheophyta</taxon>
        <taxon>Spermatophyta</taxon>
        <taxon>Magnoliopsida</taxon>
        <taxon>eudicotyledons</taxon>
        <taxon>Gunneridae</taxon>
        <taxon>Pentapetalae</taxon>
        <taxon>rosids</taxon>
        <taxon>fabids</taxon>
        <taxon>Fagales</taxon>
        <taxon>Myricaceae</taxon>
        <taxon>Morella</taxon>
    </lineage>
</organism>
<protein>
    <submittedName>
        <fullName evidence="9">Mavicyanin</fullName>
    </submittedName>
</protein>
<evidence type="ECO:0000256" key="3">
    <source>
        <dbReference type="ARBA" id="ARBA00022982"/>
    </source>
</evidence>
<evidence type="ECO:0000256" key="2">
    <source>
        <dbReference type="ARBA" id="ARBA00022723"/>
    </source>
</evidence>
<dbReference type="InterPro" id="IPR003245">
    <property type="entry name" value="Phytocyanin_dom"/>
</dbReference>
<dbReference type="PANTHER" id="PTHR33021">
    <property type="entry name" value="BLUE COPPER PROTEIN"/>
    <property type="match status" value="1"/>
</dbReference>
<dbReference type="EMBL" id="RXIC02000019">
    <property type="protein sequence ID" value="KAB1224872.1"/>
    <property type="molecule type" value="Genomic_DNA"/>
</dbReference>
<evidence type="ECO:0000256" key="5">
    <source>
        <dbReference type="ARBA" id="ARBA00023180"/>
    </source>
</evidence>
<dbReference type="Gene3D" id="2.60.40.420">
    <property type="entry name" value="Cupredoxins - blue copper proteins"/>
    <property type="match status" value="1"/>
</dbReference>
<dbReference type="PROSITE" id="PS00196">
    <property type="entry name" value="COPPER_BLUE"/>
    <property type="match status" value="1"/>
</dbReference>
<evidence type="ECO:0000256" key="1">
    <source>
        <dbReference type="ARBA" id="ARBA00022448"/>
    </source>
</evidence>
<sequence>MVAMASLATSALIPLCFIFMCVAGVCFAAVYPVGDSEGWTSNGKVDYKNWVSGKTFFVGDAFFFQYDYKLNDVIEVSREDFESCNVGAPLNYYGSGRDRITMWKPGHYYYICSFPGHCQAGQKVDIRALQSPSPAPSPTSPSPSDPMPPTPDHQPAYHIPPSSSPSPSSTTPPTPMSHPPSATTITPSSPPTHSVPSGSPPSPGPISYSPATPENSPHSSPPLMEAPPPSKSKNSAPSSVSFNSLQLAVQLLMALGFLAYYY</sequence>
<dbReference type="InterPro" id="IPR008972">
    <property type="entry name" value="Cupredoxin"/>
</dbReference>
<evidence type="ECO:0000256" key="6">
    <source>
        <dbReference type="SAM" id="MobiDB-lite"/>
    </source>
</evidence>
<keyword evidence="2" id="KW-0479">Metal-binding</keyword>
<feature type="compositionally biased region" description="Low complexity" evidence="6">
    <location>
        <begin position="231"/>
        <end position="241"/>
    </location>
</feature>
<dbReference type="Pfam" id="PF02298">
    <property type="entry name" value="Cu_bind_like"/>
    <property type="match status" value="1"/>
</dbReference>
<feature type="compositionally biased region" description="Low complexity" evidence="6">
    <location>
        <begin position="179"/>
        <end position="197"/>
    </location>
</feature>
<evidence type="ECO:0000256" key="4">
    <source>
        <dbReference type="ARBA" id="ARBA00023008"/>
    </source>
</evidence>
<keyword evidence="10" id="KW-1185">Reference proteome</keyword>
<dbReference type="GO" id="GO:0005886">
    <property type="term" value="C:plasma membrane"/>
    <property type="evidence" value="ECO:0007669"/>
    <property type="project" value="TreeGrafter"/>
</dbReference>
<evidence type="ECO:0000313" key="9">
    <source>
        <dbReference type="EMBL" id="KAB1224872.1"/>
    </source>
</evidence>
<accession>A0A6A1WHW1</accession>
<dbReference type="InterPro" id="IPR028871">
    <property type="entry name" value="BlueCu_1_BS"/>
</dbReference>
<dbReference type="PROSITE" id="PS51485">
    <property type="entry name" value="PHYTOCYANIN"/>
    <property type="match status" value="1"/>
</dbReference>
<dbReference type="FunFam" id="2.60.40.420:FF:000003">
    <property type="entry name" value="Blue copper"/>
    <property type="match status" value="1"/>
</dbReference>
<keyword evidence="3" id="KW-0249">Electron transport</keyword>
<feature type="signal peptide" evidence="7">
    <location>
        <begin position="1"/>
        <end position="28"/>
    </location>
</feature>
<feature type="region of interest" description="Disordered" evidence="6">
    <location>
        <begin position="129"/>
        <end position="241"/>
    </location>
</feature>
<gene>
    <name evidence="9" type="ORF">CJ030_MR1G008854</name>
</gene>
<dbReference type="PANTHER" id="PTHR33021:SF339">
    <property type="entry name" value="OS07G0570600 PROTEIN"/>
    <property type="match status" value="1"/>
</dbReference>
<evidence type="ECO:0000259" key="8">
    <source>
        <dbReference type="PROSITE" id="PS51485"/>
    </source>
</evidence>
<dbReference type="InterPro" id="IPR039391">
    <property type="entry name" value="Phytocyanin-like"/>
</dbReference>
<dbReference type="AlphaFoldDB" id="A0A6A1WHW1"/>
<keyword evidence="1" id="KW-0813">Transport</keyword>